<feature type="transmembrane region" description="Helical" evidence="8">
    <location>
        <begin position="158"/>
        <end position="182"/>
    </location>
</feature>
<dbReference type="EMBL" id="CTEE01000001">
    <property type="protein sequence ID" value="CQD19115.1"/>
    <property type="molecule type" value="Genomic_DNA"/>
</dbReference>
<feature type="transmembrane region" description="Helical" evidence="8">
    <location>
        <begin position="129"/>
        <end position="146"/>
    </location>
</feature>
<dbReference type="InterPro" id="IPR001750">
    <property type="entry name" value="ND/Mrp_TM"/>
</dbReference>
<feature type="transmembrane region" description="Helical" evidence="8">
    <location>
        <begin position="276"/>
        <end position="296"/>
    </location>
</feature>
<dbReference type="RefSeq" id="WP_090605235.1">
    <property type="nucleotide sequence ID" value="NZ_CTEE01000001.1"/>
</dbReference>
<dbReference type="Proteomes" id="UP000199251">
    <property type="component" value="Unassembled WGS sequence"/>
</dbReference>
<evidence type="ECO:0000256" key="2">
    <source>
        <dbReference type="ARBA" id="ARBA00022475"/>
    </source>
</evidence>
<dbReference type="InterPro" id="IPR052175">
    <property type="entry name" value="ComplexI-like_HydComp"/>
</dbReference>
<feature type="transmembrane region" description="Helical" evidence="8">
    <location>
        <begin position="243"/>
        <end position="264"/>
    </location>
</feature>
<dbReference type="OrthoDB" id="9811798at2"/>
<dbReference type="Pfam" id="PF00361">
    <property type="entry name" value="Proton_antipo_M"/>
    <property type="match status" value="1"/>
</dbReference>
<sequence length="490" mass="49615">MTTLLLTAILAPLAASIATLVGGWRRVTAALTVLSAVTVLVCGAAMGFRVGSGTRFALGGLLRTDALTVTMLIVIGIVGTLATWASVSYVDGELAGAHTDERGARLFGVLTPAFLAAMVLAVCANNIGVVWVAIEATTVITAFLVGHRRTRTALEATWKYVVICSVGIAVAFLGTVLLYFAARYAGLPAAHALNLDVLAGHARGLNPAVARLAGGLLLIGYGAKAGLFPFHTWLADAHSQAPAPVSALMSGVLLSVAFSVLIRLRPIIDAATGPAFLRTGLLVVGLTTLLVAALMLTVTGDIKRMLAYSSMENMGLIAIAAAAGTTLAISALLLHVLAHGIAKTVLFLSGGHLQAAHNSTAIADITGVMHRSRLIGLSFATGLIALLGLPPFAMFASELAIARSLAGARLAWVLGVAILLIAIAFAALARNCGRLLLGAPAVGAPSIAVPATAATVLILGITASAALGVTAGALTDLFTVAASTNVGASR</sequence>
<feature type="transmembrane region" description="Helical" evidence="8">
    <location>
        <begin position="28"/>
        <end position="48"/>
    </location>
</feature>
<keyword evidence="2" id="KW-1003">Cell membrane</keyword>
<evidence type="ECO:0000256" key="1">
    <source>
        <dbReference type="ARBA" id="ARBA00004651"/>
    </source>
</evidence>
<evidence type="ECO:0000256" key="3">
    <source>
        <dbReference type="ARBA" id="ARBA00022692"/>
    </source>
</evidence>
<keyword evidence="4 8" id="KW-1133">Transmembrane helix</keyword>
<dbReference type="GO" id="GO:0008137">
    <property type="term" value="F:NADH dehydrogenase (ubiquinone) activity"/>
    <property type="evidence" value="ECO:0007669"/>
    <property type="project" value="InterPro"/>
</dbReference>
<accession>A0A0E4CPY2</accession>
<feature type="transmembrane region" description="Helical" evidence="8">
    <location>
        <begin position="465"/>
        <end position="488"/>
    </location>
</feature>
<evidence type="ECO:0000259" key="9">
    <source>
        <dbReference type="Pfam" id="PF00361"/>
    </source>
</evidence>
<feature type="transmembrane region" description="Helical" evidence="8">
    <location>
        <begin position="104"/>
        <end position="122"/>
    </location>
</feature>
<dbReference type="GO" id="GO:0042773">
    <property type="term" value="P:ATP synthesis coupled electron transport"/>
    <property type="evidence" value="ECO:0007669"/>
    <property type="project" value="InterPro"/>
</dbReference>
<feature type="transmembrane region" description="Helical" evidence="8">
    <location>
        <begin position="316"/>
        <end position="338"/>
    </location>
</feature>
<dbReference type="GO" id="GO:0005886">
    <property type="term" value="C:plasma membrane"/>
    <property type="evidence" value="ECO:0007669"/>
    <property type="project" value="UniProtKB-SubCell"/>
</dbReference>
<reference evidence="10 11" key="1">
    <citation type="submission" date="2015-03" db="EMBL/GenBank/DDBJ databases">
        <authorList>
            <person name="Urmite Genomes"/>
        </authorList>
    </citation>
    <scope>NUCLEOTIDE SEQUENCE [LARGE SCALE GENOMIC DNA]</scope>
    <source>
        <strain evidence="10 11">CSUR P1491</strain>
    </source>
</reference>
<evidence type="ECO:0000256" key="8">
    <source>
        <dbReference type="SAM" id="Phobius"/>
    </source>
</evidence>
<keyword evidence="3 7" id="KW-0812">Transmembrane</keyword>
<feature type="transmembrane region" description="Helical" evidence="8">
    <location>
        <begin position="374"/>
        <end position="397"/>
    </location>
</feature>
<organism evidence="10 11">
    <name type="scientific">Mycobacterium lentiflavum</name>
    <dbReference type="NCBI Taxonomy" id="141349"/>
    <lineage>
        <taxon>Bacteria</taxon>
        <taxon>Bacillati</taxon>
        <taxon>Actinomycetota</taxon>
        <taxon>Actinomycetes</taxon>
        <taxon>Mycobacteriales</taxon>
        <taxon>Mycobacteriaceae</taxon>
        <taxon>Mycobacterium</taxon>
        <taxon>Mycobacterium simiae complex</taxon>
    </lineage>
</organism>
<name>A0A0E4CPY2_MYCLN</name>
<evidence type="ECO:0000313" key="10">
    <source>
        <dbReference type="EMBL" id="CQD19115.1"/>
    </source>
</evidence>
<dbReference type="GO" id="GO:0016491">
    <property type="term" value="F:oxidoreductase activity"/>
    <property type="evidence" value="ECO:0007669"/>
    <property type="project" value="UniProtKB-KW"/>
</dbReference>
<dbReference type="AlphaFoldDB" id="A0A0E4CPY2"/>
<dbReference type="STRING" id="141349.BN1232_04452"/>
<feature type="domain" description="NADH:quinone oxidoreductase/Mrp antiporter transmembrane" evidence="9">
    <location>
        <begin position="124"/>
        <end position="418"/>
    </location>
</feature>
<proteinExistence type="predicted"/>
<dbReference type="InterPro" id="IPR003918">
    <property type="entry name" value="NADH_UbQ_OxRdtase"/>
</dbReference>
<protein>
    <submittedName>
        <fullName evidence="10">Putative hydrogenase HYCQ</fullName>
    </submittedName>
</protein>
<feature type="transmembrane region" description="Helical" evidence="8">
    <location>
        <begin position="409"/>
        <end position="428"/>
    </location>
</feature>
<feature type="transmembrane region" description="Helical" evidence="8">
    <location>
        <begin position="60"/>
        <end position="84"/>
    </location>
</feature>
<dbReference type="PANTHER" id="PTHR42682">
    <property type="entry name" value="HYDROGENASE-4 COMPONENT F"/>
    <property type="match status" value="1"/>
</dbReference>
<comment type="subcellular location">
    <subcellularLocation>
        <location evidence="1">Cell membrane</location>
        <topology evidence="1">Multi-pass membrane protein</topology>
    </subcellularLocation>
    <subcellularLocation>
        <location evidence="7">Membrane</location>
        <topology evidence="7">Multi-pass membrane protein</topology>
    </subcellularLocation>
</comment>
<feature type="transmembrane region" description="Helical" evidence="8">
    <location>
        <begin position="435"/>
        <end position="459"/>
    </location>
</feature>
<evidence type="ECO:0000256" key="7">
    <source>
        <dbReference type="RuleBase" id="RU000320"/>
    </source>
</evidence>
<dbReference type="PANTHER" id="PTHR42682:SF5">
    <property type="entry name" value="HYDROGENASE-4 COMPONENT F"/>
    <property type="match status" value="1"/>
</dbReference>
<keyword evidence="6 8" id="KW-0472">Membrane</keyword>
<gene>
    <name evidence="10" type="primary">hycQ</name>
    <name evidence="10" type="ORF">BN1232_04452</name>
</gene>
<evidence type="ECO:0000256" key="6">
    <source>
        <dbReference type="ARBA" id="ARBA00023136"/>
    </source>
</evidence>
<keyword evidence="5" id="KW-0560">Oxidoreductase</keyword>
<dbReference type="PRINTS" id="PR01437">
    <property type="entry name" value="NUOXDRDTASE4"/>
</dbReference>
<evidence type="ECO:0000256" key="4">
    <source>
        <dbReference type="ARBA" id="ARBA00022989"/>
    </source>
</evidence>
<evidence type="ECO:0000313" key="11">
    <source>
        <dbReference type="Proteomes" id="UP000199251"/>
    </source>
</evidence>
<evidence type="ECO:0000256" key="5">
    <source>
        <dbReference type="ARBA" id="ARBA00023002"/>
    </source>
</evidence>